<evidence type="ECO:0000259" key="6">
    <source>
        <dbReference type="PROSITE" id="PS50105"/>
    </source>
</evidence>
<dbReference type="PANTHER" id="PTHR12092">
    <property type="entry name" value="PLECKSTRIN"/>
    <property type="match status" value="1"/>
</dbReference>
<dbReference type="EMBL" id="ML978712">
    <property type="protein sequence ID" value="KAF2090930.1"/>
    <property type="molecule type" value="Genomic_DNA"/>
</dbReference>
<feature type="compositionally biased region" description="Basic and acidic residues" evidence="3">
    <location>
        <begin position="561"/>
        <end position="579"/>
    </location>
</feature>
<feature type="compositionally biased region" description="Polar residues" evidence="3">
    <location>
        <begin position="400"/>
        <end position="417"/>
    </location>
</feature>
<feature type="region of interest" description="Disordered" evidence="3">
    <location>
        <begin position="301"/>
        <end position="507"/>
    </location>
</feature>
<dbReference type="CDD" id="cd09535">
    <property type="entry name" value="SAM_BOI-like_fungal"/>
    <property type="match status" value="1"/>
</dbReference>
<feature type="region of interest" description="Disordered" evidence="3">
    <location>
        <begin position="634"/>
        <end position="712"/>
    </location>
</feature>
<evidence type="ECO:0000256" key="3">
    <source>
        <dbReference type="SAM" id="MobiDB-lite"/>
    </source>
</evidence>
<dbReference type="AlphaFoldDB" id="A0A9P4I1A4"/>
<feature type="compositionally biased region" description="Acidic residues" evidence="3">
    <location>
        <begin position="901"/>
        <end position="912"/>
    </location>
</feature>
<feature type="region of interest" description="Disordered" evidence="3">
    <location>
        <begin position="782"/>
        <end position="811"/>
    </location>
</feature>
<feature type="compositionally biased region" description="Polar residues" evidence="3">
    <location>
        <begin position="931"/>
        <end position="953"/>
    </location>
</feature>
<dbReference type="InterPro" id="IPR036028">
    <property type="entry name" value="SH3-like_dom_sf"/>
</dbReference>
<dbReference type="Pfam" id="PF14604">
    <property type="entry name" value="SH3_9"/>
    <property type="match status" value="1"/>
</dbReference>
<evidence type="ECO:0000313" key="7">
    <source>
        <dbReference type="EMBL" id="KAF2090930.1"/>
    </source>
</evidence>
<feature type="compositionally biased region" description="Polar residues" evidence="3">
    <location>
        <begin position="585"/>
        <end position="599"/>
    </location>
</feature>
<evidence type="ECO:0000256" key="1">
    <source>
        <dbReference type="ARBA" id="ARBA00022443"/>
    </source>
</evidence>
<evidence type="ECO:0000259" key="4">
    <source>
        <dbReference type="PROSITE" id="PS50002"/>
    </source>
</evidence>
<feature type="compositionally biased region" description="Low complexity" evidence="3">
    <location>
        <begin position="341"/>
        <end position="352"/>
    </location>
</feature>
<dbReference type="OrthoDB" id="73680at2759"/>
<dbReference type="Proteomes" id="UP000799776">
    <property type="component" value="Unassembled WGS sequence"/>
</dbReference>
<comment type="caution">
    <text evidence="7">The sequence shown here is derived from an EMBL/GenBank/DDBJ whole genome shotgun (WGS) entry which is preliminary data.</text>
</comment>
<feature type="region of interest" description="Disordered" evidence="3">
    <location>
        <begin position="91"/>
        <end position="155"/>
    </location>
</feature>
<protein>
    <recommendedName>
        <fullName evidence="9">Polarized growth protein Boi2</fullName>
    </recommendedName>
</protein>
<feature type="compositionally biased region" description="Polar residues" evidence="3">
    <location>
        <begin position="784"/>
        <end position="794"/>
    </location>
</feature>
<dbReference type="PANTHER" id="PTHR12092:SF16">
    <property type="entry name" value="PH DOMAIN-CONTAINING PROTEIN"/>
    <property type="match status" value="1"/>
</dbReference>
<gene>
    <name evidence="7" type="ORF">K490DRAFT_71223</name>
</gene>
<evidence type="ECO:0000313" key="8">
    <source>
        <dbReference type="Proteomes" id="UP000799776"/>
    </source>
</evidence>
<reference evidence="7" key="1">
    <citation type="journal article" date="2020" name="Stud. Mycol.">
        <title>101 Dothideomycetes genomes: a test case for predicting lifestyles and emergence of pathogens.</title>
        <authorList>
            <person name="Haridas S."/>
            <person name="Albert R."/>
            <person name="Binder M."/>
            <person name="Bloem J."/>
            <person name="Labutti K."/>
            <person name="Salamov A."/>
            <person name="Andreopoulos B."/>
            <person name="Baker S."/>
            <person name="Barry K."/>
            <person name="Bills G."/>
            <person name="Bluhm B."/>
            <person name="Cannon C."/>
            <person name="Castanera R."/>
            <person name="Culley D."/>
            <person name="Daum C."/>
            <person name="Ezra D."/>
            <person name="Gonzalez J."/>
            <person name="Henrissat B."/>
            <person name="Kuo A."/>
            <person name="Liang C."/>
            <person name="Lipzen A."/>
            <person name="Lutzoni F."/>
            <person name="Magnuson J."/>
            <person name="Mondo S."/>
            <person name="Nolan M."/>
            <person name="Ohm R."/>
            <person name="Pangilinan J."/>
            <person name="Park H.-J."/>
            <person name="Ramirez L."/>
            <person name="Alfaro M."/>
            <person name="Sun H."/>
            <person name="Tritt A."/>
            <person name="Yoshinaga Y."/>
            <person name="Zwiers L.-H."/>
            <person name="Turgeon B."/>
            <person name="Goodwin S."/>
            <person name="Spatafora J."/>
            <person name="Crous P."/>
            <person name="Grigoriev I."/>
        </authorList>
    </citation>
    <scope>NUCLEOTIDE SEQUENCE</scope>
    <source>
        <strain evidence="7">CBS 121410</strain>
    </source>
</reference>
<dbReference type="InterPro" id="IPR013761">
    <property type="entry name" value="SAM/pointed_sf"/>
</dbReference>
<dbReference type="FunFam" id="1.10.150.50:FF:000082">
    <property type="entry name" value="Polarized growth protein boi2"/>
    <property type="match status" value="1"/>
</dbReference>
<name>A0A9P4I1A4_9PEZI</name>
<dbReference type="InterPro" id="IPR011993">
    <property type="entry name" value="PH-like_dom_sf"/>
</dbReference>
<dbReference type="SUPFAM" id="SSF50044">
    <property type="entry name" value="SH3-domain"/>
    <property type="match status" value="1"/>
</dbReference>
<dbReference type="CDD" id="cd13316">
    <property type="entry name" value="PH_Boi"/>
    <property type="match status" value="1"/>
</dbReference>
<dbReference type="PROSITE" id="PS50003">
    <property type="entry name" value="PH_DOMAIN"/>
    <property type="match status" value="1"/>
</dbReference>
<accession>A0A9P4I1A4</accession>
<dbReference type="Pfam" id="PF00536">
    <property type="entry name" value="SAM_1"/>
    <property type="match status" value="1"/>
</dbReference>
<dbReference type="Gene3D" id="2.30.29.30">
    <property type="entry name" value="Pleckstrin-homology domain (PH domain)/Phosphotyrosine-binding domain (PTB)"/>
    <property type="match status" value="1"/>
</dbReference>
<keyword evidence="1 2" id="KW-0728">SH3 domain</keyword>
<dbReference type="InterPro" id="IPR037370">
    <property type="entry name" value="Pleckstrin"/>
</dbReference>
<dbReference type="SMART" id="SM00454">
    <property type="entry name" value="SAM"/>
    <property type="match status" value="1"/>
</dbReference>
<dbReference type="InterPro" id="IPR001452">
    <property type="entry name" value="SH3_domain"/>
</dbReference>
<dbReference type="Pfam" id="PF00169">
    <property type="entry name" value="PH"/>
    <property type="match status" value="1"/>
</dbReference>
<dbReference type="PROSITE" id="PS50105">
    <property type="entry name" value="SAM_DOMAIN"/>
    <property type="match status" value="1"/>
</dbReference>
<evidence type="ECO:0000256" key="2">
    <source>
        <dbReference type="PROSITE-ProRule" id="PRU00192"/>
    </source>
</evidence>
<feature type="domain" description="PH" evidence="5">
    <location>
        <begin position="715"/>
        <end position="866"/>
    </location>
</feature>
<feature type="compositionally biased region" description="Pro residues" evidence="3">
    <location>
        <begin position="357"/>
        <end position="370"/>
    </location>
</feature>
<dbReference type="SMART" id="SM00233">
    <property type="entry name" value="PH"/>
    <property type="match status" value="1"/>
</dbReference>
<feature type="domain" description="SAM" evidence="6">
    <location>
        <begin position="224"/>
        <end position="290"/>
    </location>
</feature>
<sequence length="959" mass="103649">MSSRRQMDQARPGDTLLVIHEFKARSPDELSLARGDRIDLIERDDDFGDGWFLGRHLQNGHTGLFPEVYTTLAPRPTFTSSLHARPIVQYSPEAPAPKTNGKSANSSEQPIPTLSSSQLNPLHTFINDSPAQRSSSAPNRGASMGIGGGQGSPVMNETLSVIDEHLTDIHTPRHSIIAADRRMVNDSGSEYSSSQIDNRLSYINGQETDEEEQALHSRAEVSSWSPSRVAEFLEDSGVEERHCEVFQEQEISGEVLLGMDQSTVMMKELNLGPIGPRLRIWQKIKALQEEVGEVARNSMGLSELSRSASNAGERASRHRSASIGGVLPRIPSLMEEKRPMSRQQTKRTSSQQHMSRPPDPTFAPVVPPSPGLDHARRPSAASVRSLGHSRRHSSVDFATGATTPASVTPANVPTGTPKSHKKQGSFDHMWTLGADTKPSANGRPASSNNPSGDENPREVGLSVVTPNDLDRGYFSGGEVDNRKQRNVLRKSHSPTHSHTSSFADGRRMSAFRNHIRLGSSGSSVQENNEPTLNASKAYAQATRSKSARTASGPEFWKTNRMSKDRPQTVTKLDHNDHPSIDAIASSPNLGGSDTSSNEGASPPPPVQRFPKQRSTGLRAISDALAGPVLALGGASRAPASPIKDSPMNSPVRTGSSTPSGTSKSFDSGEVPPLPKSKTDPSTASSSGTTRRKTKQKTSAYQKGLLNKTPQEQMSECDYSGWMKKRSSNLMTTWKTRLFVLRGRRLSYYYAEDDTAEKGLIDISGHRVLPANNERITGIHATVTGAKSSPTSPQNTSLATSASTDAAESNALDGKDSASGMFIFKLVPPRTGLSKAVNFTKPTVHYFAVDNIQQGRLWMAALMKATIDRDETKAVTSTYQQKTISLAKARAMQQRPPNLMGPDDEEKINEEDEHGLAIAGLEDTKSEETDLLTRTSSDATTGAAPSSMTDTTAPSEAGSK</sequence>
<feature type="region of interest" description="Disordered" evidence="3">
    <location>
        <begin position="537"/>
        <end position="614"/>
    </location>
</feature>
<dbReference type="InterPro" id="IPR001849">
    <property type="entry name" value="PH_domain"/>
</dbReference>
<dbReference type="SUPFAM" id="SSF50729">
    <property type="entry name" value="PH domain-like"/>
    <property type="match status" value="1"/>
</dbReference>
<dbReference type="SUPFAM" id="SSF47769">
    <property type="entry name" value="SAM/Pointed domain"/>
    <property type="match status" value="1"/>
</dbReference>
<dbReference type="GO" id="GO:0030036">
    <property type="term" value="P:actin cytoskeleton organization"/>
    <property type="evidence" value="ECO:0007669"/>
    <property type="project" value="TreeGrafter"/>
</dbReference>
<feature type="compositionally biased region" description="Low complexity" evidence="3">
    <location>
        <begin position="795"/>
        <end position="810"/>
    </location>
</feature>
<organism evidence="7 8">
    <name type="scientific">Saccharata proteae CBS 121410</name>
    <dbReference type="NCBI Taxonomy" id="1314787"/>
    <lineage>
        <taxon>Eukaryota</taxon>
        <taxon>Fungi</taxon>
        <taxon>Dikarya</taxon>
        <taxon>Ascomycota</taxon>
        <taxon>Pezizomycotina</taxon>
        <taxon>Dothideomycetes</taxon>
        <taxon>Dothideomycetes incertae sedis</taxon>
        <taxon>Botryosphaeriales</taxon>
        <taxon>Saccharataceae</taxon>
        <taxon>Saccharata</taxon>
    </lineage>
</organism>
<dbReference type="InterPro" id="IPR001660">
    <property type="entry name" value="SAM"/>
</dbReference>
<dbReference type="Gene3D" id="1.10.150.50">
    <property type="entry name" value="Transcription Factor, Ets-1"/>
    <property type="match status" value="1"/>
</dbReference>
<feature type="domain" description="SH3" evidence="4">
    <location>
        <begin position="11"/>
        <end position="75"/>
    </location>
</feature>
<feature type="compositionally biased region" description="Basic residues" evidence="3">
    <location>
        <begin position="484"/>
        <end position="495"/>
    </location>
</feature>
<feature type="compositionally biased region" description="Polar residues" evidence="3">
    <location>
        <begin position="100"/>
        <end position="138"/>
    </location>
</feature>
<dbReference type="SMART" id="SM00326">
    <property type="entry name" value="SH3"/>
    <property type="match status" value="1"/>
</dbReference>
<proteinExistence type="predicted"/>
<dbReference type="GO" id="GO:0005886">
    <property type="term" value="C:plasma membrane"/>
    <property type="evidence" value="ECO:0007669"/>
    <property type="project" value="TreeGrafter"/>
</dbReference>
<feature type="compositionally biased region" description="Low complexity" evidence="3">
    <location>
        <begin position="649"/>
        <end position="667"/>
    </location>
</feature>
<evidence type="ECO:0008006" key="9">
    <source>
        <dbReference type="Google" id="ProtNLM"/>
    </source>
</evidence>
<keyword evidence="8" id="KW-1185">Reference proteome</keyword>
<feature type="region of interest" description="Disordered" evidence="3">
    <location>
        <begin position="889"/>
        <end position="959"/>
    </location>
</feature>
<feature type="compositionally biased region" description="Polar residues" evidence="3">
    <location>
        <begin position="679"/>
        <end position="688"/>
    </location>
</feature>
<dbReference type="Gene3D" id="2.30.30.40">
    <property type="entry name" value="SH3 Domains"/>
    <property type="match status" value="1"/>
</dbReference>
<dbReference type="PROSITE" id="PS50002">
    <property type="entry name" value="SH3"/>
    <property type="match status" value="1"/>
</dbReference>
<evidence type="ECO:0000259" key="5">
    <source>
        <dbReference type="PROSITE" id="PS50003"/>
    </source>
</evidence>